<evidence type="ECO:0000256" key="1">
    <source>
        <dbReference type="ARBA" id="ARBA00013260"/>
    </source>
</evidence>
<dbReference type="NCBIfam" id="TIGR00283">
    <property type="entry name" value="arch_pth2"/>
    <property type="match status" value="1"/>
</dbReference>
<dbReference type="PANTHER" id="PTHR12649:SF11">
    <property type="entry name" value="PEPTIDYL-TRNA HYDROLASE 2, MITOCHONDRIAL"/>
    <property type="match status" value="1"/>
</dbReference>
<dbReference type="InterPro" id="IPR023476">
    <property type="entry name" value="Pep_tRNA_hydro_II_dom_sf"/>
</dbReference>
<dbReference type="FunFam" id="3.40.1490.10:FF:000001">
    <property type="entry name" value="Peptidyl-tRNA hydrolase 2"/>
    <property type="match status" value="1"/>
</dbReference>
<evidence type="ECO:0000256" key="3">
    <source>
        <dbReference type="ARBA" id="ARBA00038050"/>
    </source>
</evidence>
<dbReference type="RefSeq" id="XP_009034776.1">
    <property type="nucleotide sequence ID" value="XM_009036528.1"/>
</dbReference>
<dbReference type="InterPro" id="IPR002833">
    <property type="entry name" value="PTH2"/>
</dbReference>
<dbReference type="CDD" id="cd02430">
    <property type="entry name" value="PTH2"/>
    <property type="match status" value="1"/>
</dbReference>
<dbReference type="FunCoup" id="F0Y309">
    <property type="interactions" value="557"/>
</dbReference>
<dbReference type="Pfam" id="PF01981">
    <property type="entry name" value="PTH2"/>
    <property type="match status" value="1"/>
</dbReference>
<dbReference type="PANTHER" id="PTHR12649">
    <property type="entry name" value="PEPTIDYL-TRNA HYDROLASE 2"/>
    <property type="match status" value="1"/>
</dbReference>
<evidence type="ECO:0000256" key="4">
    <source>
        <dbReference type="ARBA" id="ARBA00048707"/>
    </source>
</evidence>
<dbReference type="OMA" id="CRQTLNN"/>
<dbReference type="Gene3D" id="3.40.1490.10">
    <property type="entry name" value="Bit1"/>
    <property type="match status" value="1"/>
</dbReference>
<dbReference type="GO" id="GO:0005829">
    <property type="term" value="C:cytosol"/>
    <property type="evidence" value="ECO:0007669"/>
    <property type="project" value="TreeGrafter"/>
</dbReference>
<comment type="similarity">
    <text evidence="3">Belongs to the PTH2 family.</text>
</comment>
<feature type="non-terminal residue" evidence="5">
    <location>
        <position position="123"/>
    </location>
</feature>
<dbReference type="GO" id="GO:0004045">
    <property type="term" value="F:peptidyl-tRNA hydrolase activity"/>
    <property type="evidence" value="ECO:0007669"/>
    <property type="project" value="UniProtKB-EC"/>
</dbReference>
<proteinExistence type="inferred from homology"/>
<gene>
    <name evidence="5" type="ORF">AURANDRAFT_7298</name>
</gene>
<dbReference type="SUPFAM" id="SSF102462">
    <property type="entry name" value="Peptidyl-tRNA hydrolase II"/>
    <property type="match status" value="1"/>
</dbReference>
<comment type="catalytic activity">
    <reaction evidence="4">
        <text>an N-acyl-L-alpha-aminoacyl-tRNA + H2O = an N-acyl-L-amino acid + a tRNA + H(+)</text>
        <dbReference type="Rhea" id="RHEA:54448"/>
        <dbReference type="Rhea" id="RHEA-COMP:10123"/>
        <dbReference type="Rhea" id="RHEA-COMP:13883"/>
        <dbReference type="ChEBI" id="CHEBI:15377"/>
        <dbReference type="ChEBI" id="CHEBI:15378"/>
        <dbReference type="ChEBI" id="CHEBI:59874"/>
        <dbReference type="ChEBI" id="CHEBI:78442"/>
        <dbReference type="ChEBI" id="CHEBI:138191"/>
        <dbReference type="EC" id="3.1.1.29"/>
    </reaction>
</comment>
<sequence>YKMLLCVNMDLKDEAGKSTKMKPGKVAAQCCHAVLGAYKRGARKAPAAVKWWSMTGQAKVCVKVPKEEELLELQATLAAAGVVSYLVEDAGRTQVAPGSKTVLAVGPAPVKVLDQFTKHLKLY</sequence>
<dbReference type="AlphaFoldDB" id="F0Y309"/>
<dbReference type="EC" id="3.1.1.29" evidence="1"/>
<dbReference type="EMBL" id="GL833124">
    <property type="protein sequence ID" value="EGB10330.1"/>
    <property type="molecule type" value="Genomic_DNA"/>
</dbReference>
<evidence type="ECO:0000313" key="5">
    <source>
        <dbReference type="EMBL" id="EGB10330.1"/>
    </source>
</evidence>
<dbReference type="KEGG" id="aaf:AURANDRAFT_7298"/>
<dbReference type="InParanoid" id="F0Y309"/>
<keyword evidence="6" id="KW-1185">Reference proteome</keyword>
<accession>F0Y309</accession>
<dbReference type="eggNOG" id="KOG3282">
    <property type="taxonomic scope" value="Eukaryota"/>
</dbReference>
<organism evidence="6">
    <name type="scientific">Aureococcus anophagefferens</name>
    <name type="common">Harmful bloom alga</name>
    <dbReference type="NCBI Taxonomy" id="44056"/>
    <lineage>
        <taxon>Eukaryota</taxon>
        <taxon>Sar</taxon>
        <taxon>Stramenopiles</taxon>
        <taxon>Ochrophyta</taxon>
        <taxon>Pelagophyceae</taxon>
        <taxon>Pelagomonadales</taxon>
        <taxon>Pelagomonadaceae</taxon>
        <taxon>Aureococcus</taxon>
    </lineage>
</organism>
<evidence type="ECO:0000256" key="2">
    <source>
        <dbReference type="ARBA" id="ARBA00022801"/>
    </source>
</evidence>
<reference evidence="5 6" key="1">
    <citation type="journal article" date="2011" name="Proc. Natl. Acad. Sci. U.S.A.">
        <title>Niche of harmful alga Aureococcus anophagefferens revealed through ecogenomics.</title>
        <authorList>
            <person name="Gobler C.J."/>
            <person name="Berry D.L."/>
            <person name="Dyhrman S.T."/>
            <person name="Wilhelm S.W."/>
            <person name="Salamov A."/>
            <person name="Lobanov A.V."/>
            <person name="Zhang Y."/>
            <person name="Collier J.L."/>
            <person name="Wurch L.L."/>
            <person name="Kustka A.B."/>
            <person name="Dill B.D."/>
            <person name="Shah M."/>
            <person name="VerBerkmoes N.C."/>
            <person name="Kuo A."/>
            <person name="Terry A."/>
            <person name="Pangilinan J."/>
            <person name="Lindquist E.A."/>
            <person name="Lucas S."/>
            <person name="Paulsen I.T."/>
            <person name="Hattenrath-Lehmann T.K."/>
            <person name="Talmage S.C."/>
            <person name="Walker E.A."/>
            <person name="Koch F."/>
            <person name="Burson A.M."/>
            <person name="Marcoval M.A."/>
            <person name="Tang Y.Z."/>
            <person name="Lecleir G.R."/>
            <person name="Coyne K.J."/>
            <person name="Berg G.M."/>
            <person name="Bertrand E.M."/>
            <person name="Saito M.A."/>
            <person name="Gladyshev V.N."/>
            <person name="Grigoriev I.V."/>
        </authorList>
    </citation>
    <scope>NUCLEOTIDE SEQUENCE [LARGE SCALE GENOMIC DNA]</scope>
    <source>
        <strain evidence="6">CCMP 1984</strain>
    </source>
</reference>
<feature type="non-terminal residue" evidence="5">
    <location>
        <position position="1"/>
    </location>
</feature>
<protein>
    <recommendedName>
        <fullName evidence="1">peptidyl-tRNA hydrolase</fullName>
        <ecNumber evidence="1">3.1.1.29</ecNumber>
    </recommendedName>
</protein>
<dbReference type="GeneID" id="20228942"/>
<evidence type="ECO:0000313" key="6">
    <source>
        <dbReference type="Proteomes" id="UP000002729"/>
    </source>
</evidence>
<dbReference type="OrthoDB" id="1733656at2759"/>
<name>F0Y309_AURAN</name>
<dbReference type="Proteomes" id="UP000002729">
    <property type="component" value="Unassembled WGS sequence"/>
</dbReference>
<keyword evidence="2" id="KW-0378">Hydrolase</keyword>